<organism evidence="2 3">
    <name type="scientific">Nitrosomonas supralitoralis</name>
    <dbReference type="NCBI Taxonomy" id="2116706"/>
    <lineage>
        <taxon>Bacteria</taxon>
        <taxon>Pseudomonadati</taxon>
        <taxon>Pseudomonadota</taxon>
        <taxon>Betaproteobacteria</taxon>
        <taxon>Nitrosomonadales</taxon>
        <taxon>Nitrosomonadaceae</taxon>
        <taxon>Nitrosomonas</taxon>
    </lineage>
</organism>
<evidence type="ECO:0000259" key="1">
    <source>
        <dbReference type="Pfam" id="PF07238"/>
    </source>
</evidence>
<dbReference type="SUPFAM" id="SSF141371">
    <property type="entry name" value="PilZ domain-like"/>
    <property type="match status" value="1"/>
</dbReference>
<dbReference type="OrthoDB" id="8907644at2"/>
<comment type="caution">
    <text evidence="2">The sequence shown here is derived from an EMBL/GenBank/DDBJ whole genome shotgun (WGS) entry which is preliminary data.</text>
</comment>
<feature type="domain" description="PilZ" evidence="1">
    <location>
        <begin position="8"/>
        <end position="87"/>
    </location>
</feature>
<name>A0A2P7NYK9_9PROT</name>
<keyword evidence="3" id="KW-1185">Reference proteome</keyword>
<accession>A0A2P7NYK9</accession>
<dbReference type="GO" id="GO:0035438">
    <property type="term" value="F:cyclic-di-GMP binding"/>
    <property type="evidence" value="ECO:0007669"/>
    <property type="project" value="InterPro"/>
</dbReference>
<reference evidence="2 3" key="1">
    <citation type="submission" date="2018-03" db="EMBL/GenBank/DDBJ databases">
        <title>Draft genome of Nitrosomonas supralitoralis APG5.</title>
        <authorList>
            <person name="Urakawa H."/>
            <person name="Lopez J.V."/>
        </authorList>
    </citation>
    <scope>NUCLEOTIDE SEQUENCE [LARGE SCALE GENOMIC DNA]</scope>
    <source>
        <strain evidence="2 3">APG5</strain>
    </source>
</reference>
<sequence>MAILYEKRTSARFMMRCLVNPDAERGWSTDISATGVYFVAQQSMRKNEVVNLTIKLNKEYVVQCEGMVIRTDKQIQGYGIAVQFTKMMFG</sequence>
<protein>
    <recommendedName>
        <fullName evidence="1">PilZ domain-containing protein</fullName>
    </recommendedName>
</protein>
<gene>
    <name evidence="2" type="ORF">C7H79_01800</name>
</gene>
<evidence type="ECO:0000313" key="3">
    <source>
        <dbReference type="Proteomes" id="UP000241912"/>
    </source>
</evidence>
<dbReference type="RefSeq" id="WP_106705590.1">
    <property type="nucleotide sequence ID" value="NZ_PXXU01000004.1"/>
</dbReference>
<dbReference type="Pfam" id="PF07238">
    <property type="entry name" value="PilZ"/>
    <property type="match status" value="1"/>
</dbReference>
<dbReference type="Gene3D" id="2.40.10.220">
    <property type="entry name" value="predicted glycosyltransferase like domains"/>
    <property type="match status" value="1"/>
</dbReference>
<evidence type="ECO:0000313" key="2">
    <source>
        <dbReference type="EMBL" id="PSJ18556.1"/>
    </source>
</evidence>
<dbReference type="InterPro" id="IPR009875">
    <property type="entry name" value="PilZ_domain"/>
</dbReference>
<dbReference type="Proteomes" id="UP000241912">
    <property type="component" value="Unassembled WGS sequence"/>
</dbReference>
<proteinExistence type="predicted"/>
<dbReference type="AlphaFoldDB" id="A0A2P7NYK9"/>
<dbReference type="EMBL" id="PXXU01000004">
    <property type="protein sequence ID" value="PSJ18556.1"/>
    <property type="molecule type" value="Genomic_DNA"/>
</dbReference>